<comment type="similarity">
    <text evidence="3">In the C-terminal section; belongs to the transpeptidase family.</text>
</comment>
<dbReference type="SUPFAM" id="SSF53955">
    <property type="entry name" value="Lysozyme-like"/>
    <property type="match status" value="1"/>
</dbReference>
<evidence type="ECO:0000259" key="29">
    <source>
        <dbReference type="Pfam" id="PF00905"/>
    </source>
</evidence>
<dbReference type="GO" id="GO:0008658">
    <property type="term" value="F:penicillin binding"/>
    <property type="evidence" value="ECO:0007669"/>
    <property type="project" value="InterPro"/>
</dbReference>
<dbReference type="InterPro" id="IPR012340">
    <property type="entry name" value="NA-bd_OB-fold"/>
</dbReference>
<evidence type="ECO:0000256" key="5">
    <source>
        <dbReference type="ARBA" id="ARBA00012448"/>
    </source>
</evidence>
<evidence type="ECO:0000256" key="2">
    <source>
        <dbReference type="ARBA" id="ARBA00004752"/>
    </source>
</evidence>
<evidence type="ECO:0000256" key="1">
    <source>
        <dbReference type="ARBA" id="ARBA00004249"/>
    </source>
</evidence>
<reference evidence="32" key="1">
    <citation type="submission" date="2022-03" db="EMBL/GenBank/DDBJ databases">
        <authorList>
            <person name="Woo C.Y."/>
        </authorList>
    </citation>
    <scope>NUCLEOTIDE SEQUENCE</scope>
    <source>
        <strain evidence="32">CYS-02</strain>
    </source>
</reference>
<dbReference type="SUPFAM" id="SSF56601">
    <property type="entry name" value="beta-lactamase/transpeptidase-like"/>
    <property type="match status" value="1"/>
</dbReference>
<sequence length="802" mass="87590">MPSKSTSSDSSSSSGPSASPRPWWVVWSLRLALWGGGLLLAGILSLLMVLAVALAVAYPNLPDISDLSDYRPKLPLRVFSSEGALIGEFGEERRNLTPIKDIPQVMKDAVLAIEDSRFYSHGGVDYLGVIRAGLANVGRLKSQGASTITMQVARNVYLSSEKTLTRKIYEILLTFKLEHLLSKDQILEIYMNQIFLGNRAYGFAAASEAYFGKPLKDITVAEAAMLAGLPKAPSAYNPINNPKRARSRQLYIIDRMEDNGFITKEQAETARQEELHVKSGPDNGRVHAEYVAETVRQLMYAQYGNDTYTRGLNVYTTLKAADQNAAYQALRQGIMNYERRQIYRGPEQFIDIPADPKEAEDAIDDALVDHPDNGDVMSAVVLEANPKKIAAVRQNGETIEITGDGLKPAQSGLSDKAQPKIKIRRGAVIRVVKTPKGPWEITQLPEVEGAFVALDPRDGAIKALVGGFDFDKNKFNHVTQAWRQPGSSFKPFIYSAALEKGFTPATIVNDAPLFFDAGVTGGQPWEPKNYDGKFEGPMPLHTALAKSKNMVSIRVLQAVGAQNAQEWITRFGFDADKHPAYLTMALGAGSVTPMQMVTAYSVFANGGYRVNPWLISKVTDQKGKVLVESQPPLPNESARAIDARNAFVMDRLLQEVARSGTAAKTQQMLKRPDLFGKTGTTNDSIDTWFAGFQPTLAAVVWMGYDTPRSLGDRETGGGLSLPIWVSFMETALKGVPVQEYSAPEGVVNVGGEWFYDEYVKGSGVSSLGLEDKGSAPAAPEGAPTQAPPPSDEKKRILDLFKN</sequence>
<dbReference type="GO" id="GO:0009002">
    <property type="term" value="F:serine-type D-Ala-D-Ala carboxypeptidase activity"/>
    <property type="evidence" value="ECO:0007669"/>
    <property type="project" value="UniProtKB-EC"/>
</dbReference>
<organism evidence="32 33">
    <name type="scientific">Variovorax terrae</name>
    <dbReference type="NCBI Taxonomy" id="2923278"/>
    <lineage>
        <taxon>Bacteria</taxon>
        <taxon>Pseudomonadati</taxon>
        <taxon>Pseudomonadota</taxon>
        <taxon>Betaproteobacteria</taxon>
        <taxon>Burkholderiales</taxon>
        <taxon>Comamonadaceae</taxon>
        <taxon>Variovorax</taxon>
    </lineage>
</organism>
<dbReference type="EMBL" id="JALGBI010000002">
    <property type="protein sequence ID" value="MCJ0764982.1"/>
    <property type="molecule type" value="Genomic_DNA"/>
</dbReference>
<keyword evidence="20" id="KW-0046">Antibiotic resistance</keyword>
<evidence type="ECO:0000256" key="3">
    <source>
        <dbReference type="ARBA" id="ARBA00007090"/>
    </source>
</evidence>
<evidence type="ECO:0000256" key="8">
    <source>
        <dbReference type="ARBA" id="ARBA00022519"/>
    </source>
</evidence>
<evidence type="ECO:0000256" key="26">
    <source>
        <dbReference type="ARBA" id="ARBA00060592"/>
    </source>
</evidence>
<evidence type="ECO:0000256" key="10">
    <source>
        <dbReference type="ARBA" id="ARBA00022670"/>
    </source>
</evidence>
<comment type="catalytic activity">
    <reaction evidence="23">
        <text>Preferential cleavage: (Ac)2-L-Lys-D-Ala-|-D-Ala. Also transpeptidation of peptidyl-alanyl moieties that are N-acyl substituents of D-alanine.</text>
        <dbReference type="EC" id="3.4.16.4"/>
    </reaction>
</comment>
<keyword evidence="18 28" id="KW-1133">Transmembrane helix</keyword>
<dbReference type="RefSeq" id="WP_243307974.1">
    <property type="nucleotide sequence ID" value="NZ_JALGBI010000002.1"/>
</dbReference>
<keyword evidence="19 28" id="KW-0472">Membrane</keyword>
<evidence type="ECO:0000259" key="30">
    <source>
        <dbReference type="Pfam" id="PF00912"/>
    </source>
</evidence>
<evidence type="ECO:0000256" key="27">
    <source>
        <dbReference type="SAM" id="MobiDB-lite"/>
    </source>
</evidence>
<evidence type="ECO:0000256" key="19">
    <source>
        <dbReference type="ARBA" id="ARBA00023136"/>
    </source>
</evidence>
<dbReference type="InterPro" id="IPR050396">
    <property type="entry name" value="Glycosyltr_51/Transpeptidase"/>
</dbReference>
<keyword evidence="16" id="KW-0735">Signal-anchor</keyword>
<comment type="caution">
    <text evidence="32">The sequence shown here is derived from an EMBL/GenBank/DDBJ whole genome shotgun (WGS) entry which is preliminary data.</text>
</comment>
<keyword evidence="9" id="KW-0121">Carboxypeptidase</keyword>
<name>A0A9X1VX03_9BURK</name>
<keyword evidence="33" id="KW-1185">Reference proteome</keyword>
<evidence type="ECO:0000256" key="25">
    <source>
        <dbReference type="ARBA" id="ARBA00049902"/>
    </source>
</evidence>
<dbReference type="InterPro" id="IPR001460">
    <property type="entry name" value="PCN-bd_Tpept"/>
</dbReference>
<dbReference type="Pfam" id="PF00905">
    <property type="entry name" value="Transpeptidase"/>
    <property type="match status" value="1"/>
</dbReference>
<comment type="similarity">
    <text evidence="4">In the N-terminal section; belongs to the glycosyltransferase 51 family.</text>
</comment>
<dbReference type="GO" id="GO:0046677">
    <property type="term" value="P:response to antibiotic"/>
    <property type="evidence" value="ECO:0007669"/>
    <property type="project" value="UniProtKB-KW"/>
</dbReference>
<comment type="pathway">
    <text evidence="26">Glycan biosynthesis.</text>
</comment>
<dbReference type="GO" id="GO:0008360">
    <property type="term" value="P:regulation of cell shape"/>
    <property type="evidence" value="ECO:0007669"/>
    <property type="project" value="UniProtKB-KW"/>
</dbReference>
<dbReference type="EC" id="2.4.99.28" evidence="24"/>
<dbReference type="PANTHER" id="PTHR32282">
    <property type="entry name" value="BINDING PROTEIN TRANSPEPTIDASE, PUTATIVE-RELATED"/>
    <property type="match status" value="1"/>
</dbReference>
<dbReference type="NCBIfam" id="TIGR02074">
    <property type="entry name" value="PBP_1a_fam"/>
    <property type="match status" value="1"/>
</dbReference>
<evidence type="ECO:0000256" key="12">
    <source>
        <dbReference type="ARBA" id="ARBA00022679"/>
    </source>
</evidence>
<dbReference type="InterPro" id="IPR031376">
    <property type="entry name" value="PCB_OB"/>
</dbReference>
<evidence type="ECO:0000259" key="31">
    <source>
        <dbReference type="Pfam" id="PF17092"/>
    </source>
</evidence>
<dbReference type="Gene3D" id="2.40.50.140">
    <property type="entry name" value="Nucleic acid-binding proteins"/>
    <property type="match status" value="1"/>
</dbReference>
<dbReference type="GO" id="GO:0005886">
    <property type="term" value="C:plasma membrane"/>
    <property type="evidence" value="ECO:0007669"/>
    <property type="project" value="UniProtKB-SubCell"/>
</dbReference>
<accession>A0A9X1VX03</accession>
<dbReference type="AlphaFoldDB" id="A0A9X1VX03"/>
<evidence type="ECO:0000256" key="21">
    <source>
        <dbReference type="ARBA" id="ARBA00023268"/>
    </source>
</evidence>
<evidence type="ECO:0000256" key="23">
    <source>
        <dbReference type="ARBA" id="ARBA00034000"/>
    </source>
</evidence>
<feature type="compositionally biased region" description="Basic and acidic residues" evidence="27">
    <location>
        <begin position="790"/>
        <end position="802"/>
    </location>
</feature>
<dbReference type="FunFam" id="1.10.3810.10:FF:000003">
    <property type="entry name" value="Penicillin-binding protein 1a"/>
    <property type="match status" value="1"/>
</dbReference>
<keyword evidence="7" id="KW-1003">Cell membrane</keyword>
<evidence type="ECO:0000313" key="33">
    <source>
        <dbReference type="Proteomes" id="UP001139447"/>
    </source>
</evidence>
<comment type="subcellular location">
    <subcellularLocation>
        <location evidence="1">Cell inner membrane</location>
        <topology evidence="1">Single-pass type II membrane protein</topology>
    </subcellularLocation>
</comment>
<evidence type="ECO:0000256" key="15">
    <source>
        <dbReference type="ARBA" id="ARBA00022960"/>
    </source>
</evidence>
<dbReference type="GO" id="GO:0008955">
    <property type="term" value="F:peptidoglycan glycosyltransferase activity"/>
    <property type="evidence" value="ECO:0007669"/>
    <property type="project" value="UniProtKB-EC"/>
</dbReference>
<keyword evidence="13 28" id="KW-0812">Transmembrane</keyword>
<keyword evidence="11" id="KW-0328">Glycosyltransferase</keyword>
<feature type="domain" description="Penicillin-binding protein OB-like" evidence="31">
    <location>
        <begin position="343"/>
        <end position="447"/>
    </location>
</feature>
<dbReference type="GO" id="GO:0006508">
    <property type="term" value="P:proteolysis"/>
    <property type="evidence" value="ECO:0007669"/>
    <property type="project" value="UniProtKB-KW"/>
</dbReference>
<feature type="transmembrane region" description="Helical" evidence="28">
    <location>
        <begin position="31"/>
        <end position="58"/>
    </location>
</feature>
<proteinExistence type="inferred from homology"/>
<keyword evidence="15" id="KW-0133">Cell shape</keyword>
<protein>
    <recommendedName>
        <fullName evidence="6">Penicillin-binding protein 1A</fullName>
        <ecNumber evidence="24">2.4.99.28</ecNumber>
        <ecNumber evidence="5">3.4.16.4</ecNumber>
    </recommendedName>
</protein>
<feature type="region of interest" description="Disordered" evidence="27">
    <location>
        <begin position="769"/>
        <end position="802"/>
    </location>
</feature>
<dbReference type="Gene3D" id="1.10.3810.10">
    <property type="entry name" value="Biosynthetic peptidoglycan transglycosylase-like"/>
    <property type="match status" value="1"/>
</dbReference>
<feature type="domain" description="Penicillin-binding protein transpeptidase" evidence="29">
    <location>
        <begin position="449"/>
        <end position="704"/>
    </location>
</feature>
<dbReference type="Pfam" id="PF17092">
    <property type="entry name" value="PCB_OB"/>
    <property type="match status" value="1"/>
</dbReference>
<dbReference type="GO" id="GO:0071555">
    <property type="term" value="P:cell wall organization"/>
    <property type="evidence" value="ECO:0007669"/>
    <property type="project" value="UniProtKB-KW"/>
</dbReference>
<keyword evidence="21" id="KW-0511">Multifunctional enzyme</keyword>
<feature type="region of interest" description="Disordered" evidence="27">
    <location>
        <begin position="1"/>
        <end position="20"/>
    </location>
</feature>
<keyword evidence="10" id="KW-0645">Protease</keyword>
<evidence type="ECO:0000256" key="18">
    <source>
        <dbReference type="ARBA" id="ARBA00022989"/>
    </source>
</evidence>
<evidence type="ECO:0000256" key="17">
    <source>
        <dbReference type="ARBA" id="ARBA00022984"/>
    </source>
</evidence>
<evidence type="ECO:0000256" key="4">
    <source>
        <dbReference type="ARBA" id="ARBA00007739"/>
    </source>
</evidence>
<evidence type="ECO:0000256" key="22">
    <source>
        <dbReference type="ARBA" id="ARBA00023316"/>
    </source>
</evidence>
<dbReference type="PANTHER" id="PTHR32282:SF27">
    <property type="entry name" value="PENICILLIN-BINDING PROTEIN 1A"/>
    <property type="match status" value="1"/>
</dbReference>
<dbReference type="InterPro" id="IPR012338">
    <property type="entry name" value="Beta-lactam/transpept-like"/>
</dbReference>
<evidence type="ECO:0000256" key="9">
    <source>
        <dbReference type="ARBA" id="ARBA00022645"/>
    </source>
</evidence>
<keyword evidence="14" id="KW-0378">Hydrolase</keyword>
<dbReference type="GO" id="GO:0030288">
    <property type="term" value="C:outer membrane-bounded periplasmic space"/>
    <property type="evidence" value="ECO:0007669"/>
    <property type="project" value="TreeGrafter"/>
</dbReference>
<keyword evidence="17" id="KW-0573">Peptidoglycan synthesis</keyword>
<evidence type="ECO:0000256" key="13">
    <source>
        <dbReference type="ARBA" id="ARBA00022692"/>
    </source>
</evidence>
<gene>
    <name evidence="32" type="ORF">MMF98_17350</name>
</gene>
<dbReference type="InterPro" id="IPR036950">
    <property type="entry name" value="PBP_transglycosylase"/>
</dbReference>
<dbReference type="GO" id="GO:0009252">
    <property type="term" value="P:peptidoglycan biosynthetic process"/>
    <property type="evidence" value="ECO:0007669"/>
    <property type="project" value="UniProtKB-KW"/>
</dbReference>
<dbReference type="InterPro" id="IPR001264">
    <property type="entry name" value="Glyco_trans_51"/>
</dbReference>
<keyword evidence="8" id="KW-0997">Cell inner membrane</keyword>
<evidence type="ECO:0000256" key="20">
    <source>
        <dbReference type="ARBA" id="ARBA00023251"/>
    </source>
</evidence>
<dbReference type="Proteomes" id="UP001139447">
    <property type="component" value="Unassembled WGS sequence"/>
</dbReference>
<comment type="catalytic activity">
    <reaction evidence="25">
        <text>[GlcNAc-(1-&gt;4)-Mur2Ac(oyl-L-Ala-gamma-D-Glu-L-Lys-D-Ala-D-Ala)](n)-di-trans,octa-cis-undecaprenyl diphosphate + beta-D-GlcNAc-(1-&gt;4)-Mur2Ac(oyl-L-Ala-gamma-D-Glu-L-Lys-D-Ala-D-Ala)-di-trans,octa-cis-undecaprenyl diphosphate = [GlcNAc-(1-&gt;4)-Mur2Ac(oyl-L-Ala-gamma-D-Glu-L-Lys-D-Ala-D-Ala)](n+1)-di-trans,octa-cis-undecaprenyl diphosphate + di-trans,octa-cis-undecaprenyl diphosphate + H(+)</text>
        <dbReference type="Rhea" id="RHEA:23708"/>
        <dbReference type="Rhea" id="RHEA-COMP:9602"/>
        <dbReference type="Rhea" id="RHEA-COMP:9603"/>
        <dbReference type="ChEBI" id="CHEBI:15378"/>
        <dbReference type="ChEBI" id="CHEBI:58405"/>
        <dbReference type="ChEBI" id="CHEBI:60033"/>
        <dbReference type="ChEBI" id="CHEBI:78435"/>
        <dbReference type="EC" id="2.4.99.28"/>
    </reaction>
</comment>
<keyword evidence="22" id="KW-0961">Cell wall biogenesis/degradation</keyword>
<evidence type="ECO:0000256" key="16">
    <source>
        <dbReference type="ARBA" id="ARBA00022968"/>
    </source>
</evidence>
<evidence type="ECO:0000256" key="7">
    <source>
        <dbReference type="ARBA" id="ARBA00022475"/>
    </source>
</evidence>
<keyword evidence="12" id="KW-0808">Transferase</keyword>
<evidence type="ECO:0000256" key="6">
    <source>
        <dbReference type="ARBA" id="ARBA00018638"/>
    </source>
</evidence>
<evidence type="ECO:0000256" key="24">
    <source>
        <dbReference type="ARBA" id="ARBA00044770"/>
    </source>
</evidence>
<comment type="pathway">
    <text evidence="2">Cell wall biogenesis; peptidoglycan biosynthesis.</text>
</comment>
<feature type="domain" description="Glycosyl transferase family 51" evidence="30">
    <location>
        <begin position="83"/>
        <end position="256"/>
    </location>
</feature>
<dbReference type="Pfam" id="PF00912">
    <property type="entry name" value="Transgly"/>
    <property type="match status" value="1"/>
</dbReference>
<evidence type="ECO:0000256" key="14">
    <source>
        <dbReference type="ARBA" id="ARBA00022801"/>
    </source>
</evidence>
<evidence type="ECO:0000256" key="11">
    <source>
        <dbReference type="ARBA" id="ARBA00022676"/>
    </source>
</evidence>
<dbReference type="Gene3D" id="3.40.710.10">
    <property type="entry name" value="DD-peptidase/beta-lactamase superfamily"/>
    <property type="match status" value="2"/>
</dbReference>
<dbReference type="EC" id="3.4.16.4" evidence="5"/>
<evidence type="ECO:0000256" key="28">
    <source>
        <dbReference type="SAM" id="Phobius"/>
    </source>
</evidence>
<dbReference type="InterPro" id="IPR023346">
    <property type="entry name" value="Lysozyme-like_dom_sf"/>
</dbReference>
<evidence type="ECO:0000313" key="32">
    <source>
        <dbReference type="EMBL" id="MCJ0764982.1"/>
    </source>
</evidence>